<keyword evidence="2" id="KW-1185">Reference proteome</keyword>
<dbReference type="AlphaFoldDB" id="A0A2U1Q342"/>
<dbReference type="InterPro" id="IPR008930">
    <property type="entry name" value="Terpenoid_cyclase/PrenylTrfase"/>
</dbReference>
<dbReference type="GO" id="GO:0016104">
    <property type="term" value="P:triterpenoid biosynthetic process"/>
    <property type="evidence" value="ECO:0007669"/>
    <property type="project" value="InterPro"/>
</dbReference>
<reference evidence="1 2" key="1">
    <citation type="journal article" date="2018" name="Mol. Plant">
        <title>The genome of Artemisia annua provides insight into the evolution of Asteraceae family and artemisinin biosynthesis.</title>
        <authorList>
            <person name="Shen Q."/>
            <person name="Zhang L."/>
            <person name="Liao Z."/>
            <person name="Wang S."/>
            <person name="Yan T."/>
            <person name="Shi P."/>
            <person name="Liu M."/>
            <person name="Fu X."/>
            <person name="Pan Q."/>
            <person name="Wang Y."/>
            <person name="Lv Z."/>
            <person name="Lu X."/>
            <person name="Zhang F."/>
            <person name="Jiang W."/>
            <person name="Ma Y."/>
            <person name="Chen M."/>
            <person name="Hao X."/>
            <person name="Li L."/>
            <person name="Tang Y."/>
            <person name="Lv G."/>
            <person name="Zhou Y."/>
            <person name="Sun X."/>
            <person name="Brodelius P.E."/>
            <person name="Rose J.K.C."/>
            <person name="Tang K."/>
        </authorList>
    </citation>
    <scope>NUCLEOTIDE SEQUENCE [LARGE SCALE GENOMIC DNA]</scope>
    <source>
        <strain evidence="2">cv. Huhao1</strain>
        <tissue evidence="1">Leaf</tissue>
    </source>
</reference>
<dbReference type="GO" id="GO:0016866">
    <property type="term" value="F:intramolecular transferase activity"/>
    <property type="evidence" value="ECO:0007669"/>
    <property type="project" value="InterPro"/>
</dbReference>
<dbReference type="InterPro" id="IPR018333">
    <property type="entry name" value="Squalene_cyclase"/>
</dbReference>
<keyword evidence="1" id="KW-0808">Transferase</keyword>
<dbReference type="EMBL" id="PKPP01000463">
    <property type="protein sequence ID" value="PWA92441.1"/>
    <property type="molecule type" value="Genomic_DNA"/>
</dbReference>
<dbReference type="STRING" id="35608.A0A2U1Q342"/>
<evidence type="ECO:0000313" key="2">
    <source>
        <dbReference type="Proteomes" id="UP000245207"/>
    </source>
</evidence>
<dbReference type="SUPFAM" id="SSF48239">
    <property type="entry name" value="Terpenoid cyclases/Protein prenyltransferases"/>
    <property type="match status" value="1"/>
</dbReference>
<dbReference type="PANTHER" id="PTHR11764:SF19">
    <property type="entry name" value="TERPENE CYCLASE_MUTASE FAMILY MEMBER"/>
    <property type="match status" value="1"/>
</dbReference>
<proteinExistence type="predicted"/>
<dbReference type="GO" id="GO:0005811">
    <property type="term" value="C:lipid droplet"/>
    <property type="evidence" value="ECO:0007669"/>
    <property type="project" value="InterPro"/>
</dbReference>
<evidence type="ECO:0000313" key="1">
    <source>
        <dbReference type="EMBL" id="PWA92441.1"/>
    </source>
</evidence>
<protein>
    <submittedName>
        <fullName evidence="1">Terpenoid cyclases/protein prenyltransferase alpha-alpha toroid</fullName>
    </submittedName>
</protein>
<comment type="caution">
    <text evidence="1">The sequence shown here is derived from an EMBL/GenBank/DDBJ whole genome shotgun (WGS) entry which is preliminary data.</text>
</comment>
<dbReference type="OrthoDB" id="21502at2759"/>
<sequence length="147" mass="17394">MWKLKIAEGDGDKWLTTTNNHVGRQHWEFDPDAGTDEERAEIERVRLNFKVHRFQFKQSADLLMRIQVYTIKLNYLINLIVETSFLELYIVLYDRILVACKSPYETKTEWFIVPKNQIFGLVLVLGQNQPNQIKLCSKMSHMDLFTN</sequence>
<dbReference type="GO" id="GO:0016740">
    <property type="term" value="F:transferase activity"/>
    <property type="evidence" value="ECO:0007669"/>
    <property type="project" value="UniProtKB-KW"/>
</dbReference>
<name>A0A2U1Q342_ARTAN</name>
<dbReference type="PANTHER" id="PTHR11764">
    <property type="entry name" value="TERPENE CYCLASE/MUTASE FAMILY MEMBER"/>
    <property type="match status" value="1"/>
</dbReference>
<accession>A0A2U1Q342</accession>
<gene>
    <name evidence="1" type="ORF">CTI12_AA079100</name>
</gene>
<dbReference type="Proteomes" id="UP000245207">
    <property type="component" value="Unassembled WGS sequence"/>
</dbReference>
<organism evidence="1 2">
    <name type="scientific">Artemisia annua</name>
    <name type="common">Sweet wormwood</name>
    <dbReference type="NCBI Taxonomy" id="35608"/>
    <lineage>
        <taxon>Eukaryota</taxon>
        <taxon>Viridiplantae</taxon>
        <taxon>Streptophyta</taxon>
        <taxon>Embryophyta</taxon>
        <taxon>Tracheophyta</taxon>
        <taxon>Spermatophyta</taxon>
        <taxon>Magnoliopsida</taxon>
        <taxon>eudicotyledons</taxon>
        <taxon>Gunneridae</taxon>
        <taxon>Pentapetalae</taxon>
        <taxon>asterids</taxon>
        <taxon>campanulids</taxon>
        <taxon>Asterales</taxon>
        <taxon>Asteraceae</taxon>
        <taxon>Asteroideae</taxon>
        <taxon>Anthemideae</taxon>
        <taxon>Artemisiinae</taxon>
        <taxon>Artemisia</taxon>
    </lineage>
</organism>